<dbReference type="InterPro" id="IPR018958">
    <property type="entry name" value="Knr4/Smi1-like_dom"/>
</dbReference>
<dbReference type="OMA" id="YVHDKDC"/>
<evidence type="ECO:0000256" key="2">
    <source>
        <dbReference type="ARBA" id="ARBA00022786"/>
    </source>
</evidence>
<dbReference type="Proteomes" id="UP000030746">
    <property type="component" value="Unassembled WGS sequence"/>
</dbReference>
<feature type="non-terminal residue" evidence="4">
    <location>
        <position position="1"/>
    </location>
</feature>
<dbReference type="EMBL" id="KB203357">
    <property type="protein sequence ID" value="ESO85017.1"/>
    <property type="molecule type" value="Genomic_DNA"/>
</dbReference>
<evidence type="ECO:0000313" key="4">
    <source>
        <dbReference type="EMBL" id="ESO85017.1"/>
    </source>
</evidence>
<dbReference type="InterPro" id="IPR036767">
    <property type="entry name" value="ApaG_sf"/>
</dbReference>
<name>V3ZL58_LOTGI</name>
<dbReference type="STRING" id="225164.V3ZL58"/>
<dbReference type="SUPFAM" id="SSF160631">
    <property type="entry name" value="SMI1/KNR4-like"/>
    <property type="match status" value="1"/>
</dbReference>
<dbReference type="HOGENOM" id="CLU_056869_0_0_1"/>
<dbReference type="SMART" id="SM00860">
    <property type="entry name" value="SMI1_KNR4"/>
    <property type="match status" value="1"/>
</dbReference>
<dbReference type="InterPro" id="IPR037883">
    <property type="entry name" value="Knr4/Smi1-like_sf"/>
</dbReference>
<dbReference type="PANTHER" id="PTHR46550">
    <property type="entry name" value="F-BOX ONLY PROTEIN 3"/>
    <property type="match status" value="1"/>
</dbReference>
<feature type="domain" description="ApaG" evidence="3">
    <location>
        <begin position="241"/>
        <end position="370"/>
    </location>
</feature>
<dbReference type="AlphaFoldDB" id="V3ZL58"/>
<dbReference type="PROSITE" id="PS51087">
    <property type="entry name" value="APAG"/>
    <property type="match status" value="1"/>
</dbReference>
<dbReference type="SUPFAM" id="SSF81383">
    <property type="entry name" value="F-box domain"/>
    <property type="match status" value="1"/>
</dbReference>
<dbReference type="KEGG" id="lgi:LOTGIDRAFT_131282"/>
<dbReference type="InterPro" id="IPR007474">
    <property type="entry name" value="ApaG_domain"/>
</dbReference>
<reference evidence="4 5" key="1">
    <citation type="journal article" date="2013" name="Nature">
        <title>Insights into bilaterian evolution from three spiralian genomes.</title>
        <authorList>
            <person name="Simakov O."/>
            <person name="Marletaz F."/>
            <person name="Cho S.J."/>
            <person name="Edsinger-Gonzales E."/>
            <person name="Havlak P."/>
            <person name="Hellsten U."/>
            <person name="Kuo D.H."/>
            <person name="Larsson T."/>
            <person name="Lv J."/>
            <person name="Arendt D."/>
            <person name="Savage R."/>
            <person name="Osoegawa K."/>
            <person name="de Jong P."/>
            <person name="Grimwood J."/>
            <person name="Chapman J.A."/>
            <person name="Shapiro H."/>
            <person name="Aerts A."/>
            <person name="Otillar R.P."/>
            <person name="Terry A.Y."/>
            <person name="Boore J.L."/>
            <person name="Grigoriev I.V."/>
            <person name="Lindberg D.R."/>
            <person name="Seaver E.C."/>
            <person name="Weisblat D.A."/>
            <person name="Putnam N.H."/>
            <person name="Rokhsar D.S."/>
        </authorList>
    </citation>
    <scope>NUCLEOTIDE SEQUENCE [LARGE SCALE GENOMIC DNA]</scope>
</reference>
<dbReference type="RefSeq" id="XP_009064399.1">
    <property type="nucleotide sequence ID" value="XM_009066151.1"/>
</dbReference>
<dbReference type="Pfam" id="PF09346">
    <property type="entry name" value="SMI1_KNR4"/>
    <property type="match status" value="1"/>
</dbReference>
<dbReference type="GeneID" id="20233174"/>
<dbReference type="Pfam" id="PF04379">
    <property type="entry name" value="DUF525"/>
    <property type="match status" value="1"/>
</dbReference>
<dbReference type="CTD" id="20233174"/>
<dbReference type="PANTHER" id="PTHR46550:SF1">
    <property type="entry name" value="F-BOX PROTEIN 3"/>
    <property type="match status" value="1"/>
</dbReference>
<comment type="pathway">
    <text evidence="1">Protein modification; protein ubiquitination.</text>
</comment>
<keyword evidence="5" id="KW-1185">Reference proteome</keyword>
<sequence length="385" mass="45431">CSQVCHRFNAITKDDALWKIQAIRQFLLKTNDVSTTWKETFQDYYKKFKDELEVYPAIRHAWNQMESYIEKYMPMEFESLRGPVSDEDLLYAERKLKRRFPPDIRCSMKIHNGQTPEPGPGLFGLAMLSDYIISEKLLDCRTIKIQFLYFRLFGCVRLTECFASSTSRYLSLTESSGYPENQIFYPCNATSDLTRCDHFIIGYCYRLYIYCYCRNYFIIDLNRMKTELFYYRFKQDEDCIAVTDDIFTVTVGTYFMAQMSTVNPPMFLFAYRINMSMKSDASSSKSCKLETRHWIITDEEGSEERVDGAGVIGEYPVMVPGRTYSWTSCTSFKTTYGNMKGYFMMRGLENGDSIRIDCPCFHMKCLPYETYEQRKERQLRLKKKL</sequence>
<dbReference type="InterPro" id="IPR052121">
    <property type="entry name" value="F-box_SCF_Substrate_Recog"/>
</dbReference>
<proteinExistence type="predicted"/>
<dbReference type="OrthoDB" id="2305498at2759"/>
<protein>
    <recommendedName>
        <fullName evidence="3">ApaG domain-containing protein</fullName>
    </recommendedName>
</protein>
<evidence type="ECO:0000313" key="5">
    <source>
        <dbReference type="Proteomes" id="UP000030746"/>
    </source>
</evidence>
<gene>
    <name evidence="4" type="ORF">LOTGIDRAFT_131282</name>
</gene>
<dbReference type="GO" id="GO:0005737">
    <property type="term" value="C:cytoplasm"/>
    <property type="evidence" value="ECO:0007669"/>
    <property type="project" value="TreeGrafter"/>
</dbReference>
<dbReference type="SUPFAM" id="SSF110069">
    <property type="entry name" value="ApaG-like"/>
    <property type="match status" value="1"/>
</dbReference>
<accession>V3ZL58</accession>
<keyword evidence="2" id="KW-0833">Ubl conjugation pathway</keyword>
<evidence type="ECO:0000256" key="1">
    <source>
        <dbReference type="ARBA" id="ARBA00004906"/>
    </source>
</evidence>
<organism evidence="4 5">
    <name type="scientific">Lottia gigantea</name>
    <name type="common">Giant owl limpet</name>
    <dbReference type="NCBI Taxonomy" id="225164"/>
    <lineage>
        <taxon>Eukaryota</taxon>
        <taxon>Metazoa</taxon>
        <taxon>Spiralia</taxon>
        <taxon>Lophotrochozoa</taxon>
        <taxon>Mollusca</taxon>
        <taxon>Gastropoda</taxon>
        <taxon>Patellogastropoda</taxon>
        <taxon>Lottioidea</taxon>
        <taxon>Lottiidae</taxon>
        <taxon>Lottia</taxon>
    </lineage>
</organism>
<dbReference type="Gene3D" id="2.60.40.1470">
    <property type="entry name" value="ApaG domain"/>
    <property type="match status" value="1"/>
</dbReference>
<evidence type="ECO:0000259" key="3">
    <source>
        <dbReference type="PROSITE" id="PS51087"/>
    </source>
</evidence>
<dbReference type="InterPro" id="IPR036047">
    <property type="entry name" value="F-box-like_dom_sf"/>
</dbReference>